<accession>A0A2A5RN71</accession>
<evidence type="ECO:0000313" key="1">
    <source>
        <dbReference type="EMBL" id="PCS00786.1"/>
    </source>
</evidence>
<keyword evidence="2" id="KW-1185">Reference proteome</keyword>
<dbReference type="Proteomes" id="UP000218181">
    <property type="component" value="Unassembled WGS sequence"/>
</dbReference>
<dbReference type="AlphaFoldDB" id="A0A2A5RN71"/>
<reference evidence="1 2" key="1">
    <citation type="submission" date="2014-12" db="EMBL/GenBank/DDBJ databases">
        <title>Draft genome sequences of 10 type strains of Lactococcus.</title>
        <authorList>
            <person name="Sun Z."/>
            <person name="Zhong Z."/>
            <person name="Liu W."/>
            <person name="Zhang W."/>
            <person name="Zhang H."/>
        </authorList>
    </citation>
    <scope>NUCLEOTIDE SEQUENCE [LARGE SCALE GENOMIC DNA]</scope>
    <source>
        <strain evidence="1 2">JCM 16395</strain>
    </source>
</reference>
<organism evidence="1 2">
    <name type="scientific">Lactococcus fujiensis JCM 16395</name>
    <dbReference type="NCBI Taxonomy" id="1291764"/>
    <lineage>
        <taxon>Bacteria</taxon>
        <taxon>Bacillati</taxon>
        <taxon>Bacillota</taxon>
        <taxon>Bacilli</taxon>
        <taxon>Lactobacillales</taxon>
        <taxon>Streptococcaceae</taxon>
        <taxon>Lactococcus</taxon>
    </lineage>
</organism>
<dbReference type="EMBL" id="JXJU01000003">
    <property type="protein sequence ID" value="PCS00786.1"/>
    <property type="molecule type" value="Genomic_DNA"/>
</dbReference>
<name>A0A2A5RN71_9LACT</name>
<proteinExistence type="predicted"/>
<comment type="caution">
    <text evidence="1">The sequence shown here is derived from an EMBL/GenBank/DDBJ whole genome shotgun (WGS) entry which is preliminary data.</text>
</comment>
<sequence length="186" mass="20395">MYVFTSGELKAFAGTYVSPVGTYIVISDKIYYYNAQQKLVGQVITNHETYLTETLSPTISQTYTFNKGQIKFLFGDHAYSMSSIQIMNDPDNQGKTTDFKPGKIPVKPVFSSDNAIAILKKVSKISGNDYAYVPTKYGEGYIIKVVSKSIAAGGGTGTVGLYEVLPDGSAFLVTYNPDNGKYIREK</sequence>
<evidence type="ECO:0000313" key="2">
    <source>
        <dbReference type="Proteomes" id="UP000218181"/>
    </source>
</evidence>
<dbReference type="RefSeq" id="WP_054639088.1">
    <property type="nucleotide sequence ID" value="NZ_BBAL01000002.1"/>
</dbReference>
<protein>
    <submittedName>
        <fullName evidence="1">Uncharacterized protein</fullName>
    </submittedName>
</protein>
<gene>
    <name evidence="1" type="ORF">RT41_GL001168</name>
</gene>